<accession>A0A7Y5ZZ40</accession>
<evidence type="ECO:0000256" key="1">
    <source>
        <dbReference type="SAM" id="MobiDB-lite"/>
    </source>
</evidence>
<organism evidence="2 3">
    <name type="scientific">Cellulomonas humilata</name>
    <dbReference type="NCBI Taxonomy" id="144055"/>
    <lineage>
        <taxon>Bacteria</taxon>
        <taxon>Bacillati</taxon>
        <taxon>Actinomycetota</taxon>
        <taxon>Actinomycetes</taxon>
        <taxon>Micrococcales</taxon>
        <taxon>Cellulomonadaceae</taxon>
        <taxon>Cellulomonas</taxon>
    </lineage>
</organism>
<name>A0A7Y5ZZ40_9CELL</name>
<proteinExistence type="predicted"/>
<evidence type="ECO:0000313" key="2">
    <source>
        <dbReference type="EMBL" id="NUU16741.1"/>
    </source>
</evidence>
<feature type="compositionally biased region" description="Low complexity" evidence="1">
    <location>
        <begin position="141"/>
        <end position="160"/>
    </location>
</feature>
<dbReference type="Proteomes" id="UP000565724">
    <property type="component" value="Unassembled WGS sequence"/>
</dbReference>
<protein>
    <submittedName>
        <fullName evidence="2">Uncharacterized protein</fullName>
    </submittedName>
</protein>
<reference evidence="2 3" key="1">
    <citation type="submission" date="2020-05" db="EMBL/GenBank/DDBJ databases">
        <title>Genome Sequencing of Type Strains.</title>
        <authorList>
            <person name="Lemaire J.F."/>
            <person name="Inderbitzin P."/>
            <person name="Gregorio O.A."/>
            <person name="Collins S.B."/>
            <person name="Wespe N."/>
            <person name="Knight-Connoni V."/>
        </authorList>
    </citation>
    <scope>NUCLEOTIDE SEQUENCE [LARGE SCALE GENOMIC DNA]</scope>
    <source>
        <strain evidence="2 3">ATCC 25174</strain>
    </source>
</reference>
<dbReference type="AlphaFoldDB" id="A0A7Y5ZZ40"/>
<comment type="caution">
    <text evidence="2">The sequence shown here is derived from an EMBL/GenBank/DDBJ whole genome shotgun (WGS) entry which is preliminary data.</text>
</comment>
<keyword evidence="3" id="KW-1185">Reference proteome</keyword>
<feature type="compositionally biased region" description="Basic and acidic residues" evidence="1">
    <location>
        <begin position="97"/>
        <end position="107"/>
    </location>
</feature>
<gene>
    <name evidence="2" type="ORF">HP550_05700</name>
</gene>
<feature type="compositionally biased region" description="Basic and acidic residues" evidence="1">
    <location>
        <begin position="166"/>
        <end position="185"/>
    </location>
</feature>
<evidence type="ECO:0000313" key="3">
    <source>
        <dbReference type="Proteomes" id="UP000565724"/>
    </source>
</evidence>
<sequence>MQGLVVVLADRCRSGHLHGAVEPVPGPAGSPRKDSGRLAGRTGAARQIPGEHLGEVGEPRRRQPRVEAVLCLEARGGAVLVDPLLDRSDHEIGVLERQPAPEREKLDVGIPGSTQHGPELGELVAQRVGDRAVQDRAVDRQGSSQPPGGHSGVVDGHVVSGAGGGDGREQSLRLGRDVRLHDLARGPHPPRLARRRSAREDRPLDAHRVGRTLSALALSGARSGRWALLCCRSTVDQEVEPCRRADDSSCCSSPPWR</sequence>
<feature type="compositionally biased region" description="Basic and acidic residues" evidence="1">
    <location>
        <begin position="128"/>
        <end position="139"/>
    </location>
</feature>
<feature type="region of interest" description="Disordered" evidence="1">
    <location>
        <begin position="97"/>
        <end position="205"/>
    </location>
</feature>
<feature type="region of interest" description="Disordered" evidence="1">
    <location>
        <begin position="17"/>
        <end position="46"/>
    </location>
</feature>
<dbReference type="EMBL" id="JABMCI010000054">
    <property type="protein sequence ID" value="NUU16741.1"/>
    <property type="molecule type" value="Genomic_DNA"/>
</dbReference>